<dbReference type="Proteomes" id="UP000827220">
    <property type="component" value="Segment"/>
</dbReference>
<keyword evidence="2" id="KW-1185">Reference proteome</keyword>
<reference evidence="1" key="1">
    <citation type="submission" date="2021-06" db="EMBL/GenBank/DDBJ databases">
        <title>Complete genome sequence of Burkholderia cenocepacia phage Paku.</title>
        <authorList>
            <person name="Rezene S."/>
            <person name="Yao G."/>
            <person name="Burrowes B."/>
            <person name="Liu M."/>
            <person name="Gill J."/>
        </authorList>
    </citation>
    <scope>NUCLEOTIDE SEQUENCE</scope>
</reference>
<proteinExistence type="predicted"/>
<dbReference type="EMBL" id="MZ326863">
    <property type="protein sequence ID" value="QYW02313.1"/>
    <property type="molecule type" value="Genomic_DNA"/>
</dbReference>
<gene>
    <name evidence="1" type="ORF">CPT_Paku_019</name>
</gene>
<sequence length="90" mass="9525">MKLSAIITATTRKLHGIAVRAHVAALRLTVAAADAEKRVALKAETATRNYAKHTADVARECERRADQAILHANNVRTAAAQEAANVGGVL</sequence>
<evidence type="ECO:0000313" key="1">
    <source>
        <dbReference type="EMBL" id="QYW02313.1"/>
    </source>
</evidence>
<protein>
    <submittedName>
        <fullName evidence="1">Uncharacterized protein</fullName>
    </submittedName>
</protein>
<name>A0AAE7WMQ3_9CAUD</name>
<organism evidence="1 2">
    <name type="scientific">Burkholderia phage Paku</name>
    <dbReference type="NCBI Taxonomy" id="2859650"/>
    <lineage>
        <taxon>Viruses</taxon>
        <taxon>Duplodnaviria</taxon>
        <taxon>Heunggongvirae</taxon>
        <taxon>Uroviricota</taxon>
        <taxon>Caudoviricetes</taxon>
        <taxon>Autographivirales</taxon>
        <taxon>Autonotataviridae</taxon>
        <taxon>Pakuvirus</taxon>
        <taxon>Pakuvirus paku</taxon>
    </lineage>
</organism>
<accession>A0AAE7WMQ3</accession>
<evidence type="ECO:0000313" key="2">
    <source>
        <dbReference type="Proteomes" id="UP000827220"/>
    </source>
</evidence>